<feature type="non-terminal residue" evidence="3">
    <location>
        <position position="1"/>
    </location>
</feature>
<gene>
    <name evidence="3" type="ORF">B7463_g1555</name>
</gene>
<dbReference type="EMBL" id="NCSJ02000016">
    <property type="protein sequence ID" value="RFU34806.1"/>
    <property type="molecule type" value="Genomic_DNA"/>
</dbReference>
<dbReference type="OrthoDB" id="4719713at2759"/>
<feature type="compositionally biased region" description="Low complexity" evidence="1">
    <location>
        <begin position="171"/>
        <end position="191"/>
    </location>
</feature>
<feature type="non-terminal residue" evidence="3">
    <location>
        <position position="538"/>
    </location>
</feature>
<comment type="caution">
    <text evidence="3">The sequence shown here is derived from an EMBL/GenBank/DDBJ whole genome shotgun (WGS) entry which is preliminary data.</text>
</comment>
<feature type="domain" description="Bacteriophage T5 Orf172 DNA-binding" evidence="2">
    <location>
        <begin position="281"/>
        <end position="370"/>
    </location>
</feature>
<feature type="compositionally biased region" description="Polar residues" evidence="1">
    <location>
        <begin position="192"/>
        <end position="201"/>
    </location>
</feature>
<dbReference type="AlphaFoldDB" id="A0A3E2HN66"/>
<feature type="compositionally biased region" description="Basic and acidic residues" evidence="1">
    <location>
        <begin position="140"/>
        <end position="165"/>
    </location>
</feature>
<feature type="compositionally biased region" description="Basic and acidic residues" evidence="1">
    <location>
        <begin position="431"/>
        <end position="462"/>
    </location>
</feature>
<reference evidence="3 4" key="1">
    <citation type="submission" date="2018-05" db="EMBL/GenBank/DDBJ databases">
        <title>Draft genome sequence of Scytalidium lignicola DSM 105466, a ubiquitous saprotrophic fungus.</title>
        <authorList>
            <person name="Buettner E."/>
            <person name="Gebauer A.M."/>
            <person name="Hofrichter M."/>
            <person name="Liers C."/>
            <person name="Kellner H."/>
        </authorList>
    </citation>
    <scope>NUCLEOTIDE SEQUENCE [LARGE SCALE GENOMIC DNA]</scope>
    <source>
        <strain evidence="3 4">DSM 105466</strain>
    </source>
</reference>
<proteinExistence type="predicted"/>
<keyword evidence="4" id="KW-1185">Reference proteome</keyword>
<evidence type="ECO:0000256" key="1">
    <source>
        <dbReference type="SAM" id="MobiDB-lite"/>
    </source>
</evidence>
<evidence type="ECO:0000313" key="4">
    <source>
        <dbReference type="Proteomes" id="UP000258309"/>
    </source>
</evidence>
<accession>A0A3E2HN66</accession>
<dbReference type="Proteomes" id="UP000258309">
    <property type="component" value="Unassembled WGS sequence"/>
</dbReference>
<evidence type="ECO:0000259" key="2">
    <source>
        <dbReference type="SMART" id="SM00974"/>
    </source>
</evidence>
<sequence>MATQTSSASSALDEIRALLITKCEDPFDLDAYSCIGIAGKKSRPRLCGNPRGLQRRADAKYFKVYFSELKEYTRDDTFYNDTKTFLSALYCSKHLEQVMGNFKFWKQGLSPITLQEVVEPRPASSSDKASTSVIQSIEACPEKPDCLPPRDDQVKEPTKESTKETDDTDDSSILTMSSTETSTVSSPEDSTIYSSVTTPDSTFHELDDSLDNVYQEREDSPVLDPELESVLEELKKNSPRDMLEEVNRECNLIRRRSRIIHHVDKKFSTNDRKEGLVYALFHENGNVKVGWTTEQTVEQRLQHPHNCYASGTKVYYQSPERFVGAYRVETLVKADLRDMRVVGACDRCGRNHTEWFKADKDNVIKSIEDWTAFVRGVYDIDGGLNEVGQKTMEVICPARSAAVVEAYKQALAQHSIPEVREASPDAVILSPEDKKIQDVESPGKETIDHPSNKSEASSDVKPRSNLAKIRSKTMDKFKRFQAYLFDRVHTLSGKINSGEIPKVARGAVGRIFDLDVEVFTSAEEGTKKAGIKFIFRRS</sequence>
<dbReference type="PANTHER" id="PTHR28094:SF1">
    <property type="entry name" value="MEIOTICALLY UP-REGULATED GENE 113 PROTEIN"/>
    <property type="match status" value="1"/>
</dbReference>
<dbReference type="InterPro" id="IPR018306">
    <property type="entry name" value="Phage_T5_Orf172_DNA-bd"/>
</dbReference>
<feature type="region of interest" description="Disordered" evidence="1">
    <location>
        <begin position="430"/>
        <end position="465"/>
    </location>
</feature>
<feature type="region of interest" description="Disordered" evidence="1">
    <location>
        <begin position="139"/>
        <end position="205"/>
    </location>
</feature>
<protein>
    <recommendedName>
        <fullName evidence="2">Bacteriophage T5 Orf172 DNA-binding domain-containing protein</fullName>
    </recommendedName>
</protein>
<name>A0A3E2HN66_SCYLI</name>
<dbReference type="Pfam" id="PF10544">
    <property type="entry name" value="T5orf172"/>
    <property type="match status" value="1"/>
</dbReference>
<dbReference type="InterPro" id="IPR053006">
    <property type="entry name" value="Meiosis_regulatory"/>
</dbReference>
<dbReference type="SMART" id="SM00974">
    <property type="entry name" value="T5orf172"/>
    <property type="match status" value="1"/>
</dbReference>
<evidence type="ECO:0000313" key="3">
    <source>
        <dbReference type="EMBL" id="RFU34806.1"/>
    </source>
</evidence>
<organism evidence="3 4">
    <name type="scientific">Scytalidium lignicola</name>
    <name type="common">Hyphomycete</name>
    <dbReference type="NCBI Taxonomy" id="5539"/>
    <lineage>
        <taxon>Eukaryota</taxon>
        <taxon>Fungi</taxon>
        <taxon>Dikarya</taxon>
        <taxon>Ascomycota</taxon>
        <taxon>Pezizomycotina</taxon>
        <taxon>Leotiomycetes</taxon>
        <taxon>Leotiomycetes incertae sedis</taxon>
        <taxon>Scytalidium</taxon>
    </lineage>
</organism>
<dbReference type="PANTHER" id="PTHR28094">
    <property type="entry name" value="MEIOTICALLY UP-REGULATED GENE 113 PROTEIN"/>
    <property type="match status" value="1"/>
</dbReference>